<reference evidence="1" key="1">
    <citation type="submission" date="2020-05" db="EMBL/GenBank/DDBJ databases">
        <title>Mycena genomes resolve the evolution of fungal bioluminescence.</title>
        <authorList>
            <person name="Tsai I.J."/>
        </authorList>
    </citation>
    <scope>NUCLEOTIDE SEQUENCE</scope>
    <source>
        <strain evidence="1">160909Yilan</strain>
    </source>
</reference>
<accession>A0A8H6XHM3</accession>
<comment type="caution">
    <text evidence="1">The sequence shown here is derived from an EMBL/GenBank/DDBJ whole genome shotgun (WGS) entry which is preliminary data.</text>
</comment>
<proteinExistence type="predicted"/>
<keyword evidence="2" id="KW-1185">Reference proteome</keyword>
<evidence type="ECO:0000313" key="2">
    <source>
        <dbReference type="Proteomes" id="UP000623467"/>
    </source>
</evidence>
<evidence type="ECO:0000313" key="1">
    <source>
        <dbReference type="EMBL" id="KAF7340672.1"/>
    </source>
</evidence>
<dbReference type="EMBL" id="JACAZH010000029">
    <property type="protein sequence ID" value="KAF7340672.1"/>
    <property type="molecule type" value="Genomic_DNA"/>
</dbReference>
<gene>
    <name evidence="1" type="ORF">MSAN_02095200</name>
</gene>
<dbReference type="AlphaFoldDB" id="A0A8H6XHM3"/>
<organism evidence="1 2">
    <name type="scientific">Mycena sanguinolenta</name>
    <dbReference type="NCBI Taxonomy" id="230812"/>
    <lineage>
        <taxon>Eukaryota</taxon>
        <taxon>Fungi</taxon>
        <taxon>Dikarya</taxon>
        <taxon>Basidiomycota</taxon>
        <taxon>Agaricomycotina</taxon>
        <taxon>Agaricomycetes</taxon>
        <taxon>Agaricomycetidae</taxon>
        <taxon>Agaricales</taxon>
        <taxon>Marasmiineae</taxon>
        <taxon>Mycenaceae</taxon>
        <taxon>Mycena</taxon>
    </lineage>
</organism>
<name>A0A8H6XHM3_9AGAR</name>
<dbReference type="OrthoDB" id="3244185at2759"/>
<dbReference type="Proteomes" id="UP000623467">
    <property type="component" value="Unassembled WGS sequence"/>
</dbReference>
<protein>
    <submittedName>
        <fullName evidence="1">Uncharacterized protein</fullName>
    </submittedName>
</protein>
<sequence length="237" mass="26806">MAMHPSLKSVRLTRLVTDYGATFFRDALARFVVHLNHPELSHAQVEAASQDLSFPFNAVPVFHRIKYTTEDPYTARGPEDTVVDSIHVQPRKSLKNGTEVPARFDTVIVNDGTGKITGAAGYRVAQVRVIFSLNARHLNTLFSRGIVPPKHLAYVEWFSPFTEPEPDHLMYKVSRSLKDGDRLSSIIPVANIRRSVHLLPKFGPVAPAEWKSSNVLEKCRYFFVNSMSDRHIYTTLF</sequence>